<gene>
    <name evidence="6" type="ORF">M6B38_152920</name>
    <name evidence="5" type="ORF">M6B38_247980</name>
</gene>
<keyword evidence="2 3" id="KW-0175">Coiled coil</keyword>
<feature type="compositionally biased region" description="Basic residues" evidence="4">
    <location>
        <begin position="544"/>
        <end position="556"/>
    </location>
</feature>
<dbReference type="EMBL" id="JANAVB010031617">
    <property type="protein sequence ID" value="KAJ6811489.1"/>
    <property type="molecule type" value="Genomic_DNA"/>
</dbReference>
<organism evidence="6 7">
    <name type="scientific">Iris pallida</name>
    <name type="common">Sweet iris</name>
    <dbReference type="NCBI Taxonomy" id="29817"/>
    <lineage>
        <taxon>Eukaryota</taxon>
        <taxon>Viridiplantae</taxon>
        <taxon>Streptophyta</taxon>
        <taxon>Embryophyta</taxon>
        <taxon>Tracheophyta</taxon>
        <taxon>Spermatophyta</taxon>
        <taxon>Magnoliopsida</taxon>
        <taxon>Liliopsida</taxon>
        <taxon>Asparagales</taxon>
        <taxon>Iridaceae</taxon>
        <taxon>Iridoideae</taxon>
        <taxon>Irideae</taxon>
        <taxon>Iris</taxon>
    </lineage>
</organism>
<feature type="region of interest" description="Disordered" evidence="4">
    <location>
        <begin position="543"/>
        <end position="576"/>
    </location>
</feature>
<dbReference type="GO" id="GO:0005829">
    <property type="term" value="C:cytosol"/>
    <property type="evidence" value="ECO:0007669"/>
    <property type="project" value="TreeGrafter"/>
</dbReference>
<evidence type="ECO:0000256" key="4">
    <source>
        <dbReference type="SAM" id="MobiDB-lite"/>
    </source>
</evidence>
<dbReference type="GO" id="GO:0009903">
    <property type="term" value="P:chloroplast avoidance movement"/>
    <property type="evidence" value="ECO:0007669"/>
    <property type="project" value="TreeGrafter"/>
</dbReference>
<proteinExistence type="inferred from homology"/>
<evidence type="ECO:0000313" key="6">
    <source>
        <dbReference type="EMBL" id="KAJ6811489.1"/>
    </source>
</evidence>
<reference evidence="6" key="2">
    <citation type="submission" date="2023-04" db="EMBL/GenBank/DDBJ databases">
        <authorList>
            <person name="Bruccoleri R.E."/>
            <person name="Oakeley E.J."/>
            <person name="Faust A.-M."/>
            <person name="Dessus-Babus S."/>
            <person name="Altorfer M."/>
            <person name="Burckhardt D."/>
            <person name="Oertli M."/>
            <person name="Naumann U."/>
            <person name="Petersen F."/>
            <person name="Wong J."/>
        </authorList>
    </citation>
    <scope>NUCLEOTIDE SEQUENCE</scope>
    <source>
        <strain evidence="6">GSM-AAB239-AS_SAM_17_03QT</strain>
        <tissue evidence="6">Leaf</tissue>
    </source>
</reference>
<name>A0AAX6F5N0_IRIPA</name>
<protein>
    <submittedName>
        <fullName evidence="6">WEB family protein</fullName>
    </submittedName>
</protein>
<dbReference type="PANTHER" id="PTHR32054:SF4">
    <property type="entry name" value="OS07G0677900 PROTEIN"/>
    <property type="match status" value="1"/>
</dbReference>
<evidence type="ECO:0000256" key="2">
    <source>
        <dbReference type="ARBA" id="ARBA00023054"/>
    </source>
</evidence>
<feature type="region of interest" description="Disordered" evidence="4">
    <location>
        <begin position="1"/>
        <end position="22"/>
    </location>
</feature>
<dbReference type="Pfam" id="PF05701">
    <property type="entry name" value="WEMBL"/>
    <property type="match status" value="2"/>
</dbReference>
<keyword evidence="7" id="KW-1185">Reference proteome</keyword>
<accession>A0AAX6F5N0</accession>
<evidence type="ECO:0000256" key="3">
    <source>
        <dbReference type="SAM" id="Coils"/>
    </source>
</evidence>
<dbReference type="AlphaFoldDB" id="A0AAX6F5N0"/>
<feature type="coiled-coil region" evidence="3">
    <location>
        <begin position="355"/>
        <end position="417"/>
    </location>
</feature>
<sequence length="576" mass="63611">MEKETLASETVAPSGMAGGRAEIDTSAPFESVKEAVDRFGGSALWSSQLKALFHPQTRTAEDVDVMIVEEQTSQLEKDLIVKERETLDVLKELEMTKRIVDDLKQKLQKEASEAARIPSLILGAKVHPVPGIEGHSLGNHENQADLVGSCSEKQSPSLILAKLQQAKVNLNRTTSDLAGIRSSIEILNSKIEREKALLEKTCEKLASNSAVVSSLEEELNQTTLKLEQTKNSETKSLENPLDISKAMEKLTSETEQFKKMTEASRSEVSKLTAEIEQMKASTKTTEIRLLAAKKMEAAARAAEAVTVAEIKALANNNNNSIAELEAPNAVTLSIEEYDELRRKAQEADEISRMKMEAAMAEVEEASLAKQDLLKKVEMTAAEVQVSRKALEDALIRVESANRAKLAVEEALRKWRSEHGQKRRYVHGSPRFKTSHPGLNRREPRMLDVNGLSLVTEVARNGLRPTMSIGQILSRKLIGPAECDAGLREKINTTKPKVSLGQMLSKKQGVSSSQKDAVEGSARKQFPAKRKKFGFVGISLLNLKQNKKPKRNNKKKREAWSSPRKMTSDDPSSEVVC</sequence>
<comment type="caution">
    <text evidence="6">The sequence shown here is derived from an EMBL/GenBank/DDBJ whole genome shotgun (WGS) entry which is preliminary data.</text>
</comment>
<evidence type="ECO:0000313" key="5">
    <source>
        <dbReference type="EMBL" id="KAJ6790879.1"/>
    </source>
</evidence>
<feature type="region of interest" description="Disordered" evidence="4">
    <location>
        <begin position="501"/>
        <end position="525"/>
    </location>
</feature>
<dbReference type="InterPro" id="IPR008545">
    <property type="entry name" value="Web"/>
</dbReference>
<dbReference type="GO" id="GO:0009904">
    <property type="term" value="P:chloroplast accumulation movement"/>
    <property type="evidence" value="ECO:0007669"/>
    <property type="project" value="TreeGrafter"/>
</dbReference>
<reference evidence="6" key="1">
    <citation type="journal article" date="2023" name="GigaByte">
        <title>Genome assembly of the bearded iris, Iris pallida Lam.</title>
        <authorList>
            <person name="Bruccoleri R.E."/>
            <person name="Oakeley E.J."/>
            <person name="Faust A.M.E."/>
            <person name="Altorfer M."/>
            <person name="Dessus-Babus S."/>
            <person name="Burckhardt D."/>
            <person name="Oertli M."/>
            <person name="Naumann U."/>
            <person name="Petersen F."/>
            <person name="Wong J."/>
        </authorList>
    </citation>
    <scope>NUCLEOTIDE SEQUENCE</scope>
    <source>
        <strain evidence="6">GSM-AAB239-AS_SAM_17_03QT</strain>
    </source>
</reference>
<comment type="similarity">
    <text evidence="1">Belongs to the WEB family.</text>
</comment>
<dbReference type="Proteomes" id="UP001140949">
    <property type="component" value="Unassembled WGS sequence"/>
</dbReference>
<evidence type="ECO:0000256" key="1">
    <source>
        <dbReference type="ARBA" id="ARBA00005485"/>
    </source>
</evidence>
<evidence type="ECO:0000313" key="7">
    <source>
        <dbReference type="Proteomes" id="UP001140949"/>
    </source>
</evidence>
<feature type="coiled-coil region" evidence="3">
    <location>
        <begin position="184"/>
        <end position="232"/>
    </location>
</feature>
<dbReference type="PANTHER" id="PTHR32054">
    <property type="entry name" value="HEAVY CHAIN, PUTATIVE, EXPRESSED-RELATED-RELATED"/>
    <property type="match status" value="1"/>
</dbReference>
<dbReference type="EMBL" id="JANAVB010044901">
    <property type="protein sequence ID" value="KAJ6790879.1"/>
    <property type="molecule type" value="Genomic_DNA"/>
</dbReference>